<organism evidence="1 4">
    <name type="scientific">Exiguobacterium indicum</name>
    <dbReference type="NCBI Taxonomy" id="296995"/>
    <lineage>
        <taxon>Bacteria</taxon>
        <taxon>Bacillati</taxon>
        <taxon>Bacillota</taxon>
        <taxon>Bacilli</taxon>
        <taxon>Bacillales</taxon>
        <taxon>Bacillales Family XII. Incertae Sedis</taxon>
        <taxon>Exiguobacterium</taxon>
    </lineage>
</organism>
<evidence type="ECO:0000313" key="1">
    <source>
        <dbReference type="EMBL" id="KSU47980.1"/>
    </source>
</evidence>
<dbReference type="Proteomes" id="UP000072605">
    <property type="component" value="Unassembled WGS sequence"/>
</dbReference>
<accession>A0A0V8GCH9</accession>
<dbReference type="RefSeq" id="WP_023468328.1">
    <property type="nucleotide sequence ID" value="NZ_FMYN01000006.1"/>
</dbReference>
<evidence type="ECO:0000313" key="4">
    <source>
        <dbReference type="Proteomes" id="UP000053797"/>
    </source>
</evidence>
<dbReference type="Pfam" id="PF11213">
    <property type="entry name" value="DUF3006"/>
    <property type="match status" value="1"/>
</dbReference>
<dbReference type="EMBL" id="JBAWKY010000001">
    <property type="protein sequence ID" value="MEI4460945.1"/>
    <property type="molecule type" value="Genomic_DNA"/>
</dbReference>
<dbReference type="Proteomes" id="UP000053797">
    <property type="component" value="Unassembled WGS sequence"/>
</dbReference>
<protein>
    <submittedName>
        <fullName evidence="3">DUF3006 domain-containing protein</fullName>
    </submittedName>
</protein>
<evidence type="ECO:0000313" key="2">
    <source>
        <dbReference type="EMBL" id="KTR27743.1"/>
    </source>
</evidence>
<dbReference type="EMBL" id="LDQV01000012">
    <property type="protein sequence ID" value="KTR27743.1"/>
    <property type="molecule type" value="Genomic_DNA"/>
</dbReference>
<evidence type="ECO:0000313" key="5">
    <source>
        <dbReference type="Proteomes" id="UP000072605"/>
    </source>
</evidence>
<keyword evidence="6" id="KW-1185">Reference proteome</keyword>
<evidence type="ECO:0000313" key="6">
    <source>
        <dbReference type="Proteomes" id="UP001387110"/>
    </source>
</evidence>
<dbReference type="Proteomes" id="UP001387110">
    <property type="component" value="Unassembled WGS sequence"/>
</dbReference>
<dbReference type="AlphaFoldDB" id="A0A0V8GCH9"/>
<reference evidence="3 6" key="3">
    <citation type="submission" date="2023-12" db="EMBL/GenBank/DDBJ databases">
        <authorList>
            <person name="Easwaran N."/>
            <person name="Lazarus H.P.S."/>
        </authorList>
    </citation>
    <scope>NUCLEOTIDE SEQUENCE [LARGE SCALE GENOMIC DNA]</scope>
    <source>
        <strain evidence="3 6">VIT-2023</strain>
    </source>
</reference>
<comment type="caution">
    <text evidence="1">The sequence shown here is derived from an EMBL/GenBank/DDBJ whole genome shotgun (WGS) entry which is preliminary data.</text>
</comment>
<reference evidence="1 4" key="1">
    <citation type="journal article" date="2015" name="Int. J. Syst. Evol. Microbiol.">
        <title>Exiguobacterium enclense sp. nov., isolated from sediment.</title>
        <authorList>
            <person name="Dastager S.G."/>
            <person name="Mawlankar R."/>
            <person name="Sonalkar V.V."/>
            <person name="Thorat M.N."/>
            <person name="Mual P."/>
            <person name="Verma A."/>
            <person name="Krishnamurthi S."/>
            <person name="Tang S.K."/>
            <person name="Li W.J."/>
        </authorList>
    </citation>
    <scope>NUCLEOTIDE SEQUENCE [LARGE SCALE GENOMIC DNA]</scope>
    <source>
        <strain evidence="1 4">NIO-1109</strain>
    </source>
</reference>
<evidence type="ECO:0000313" key="3">
    <source>
        <dbReference type="EMBL" id="MEI4460945.1"/>
    </source>
</evidence>
<gene>
    <name evidence="1" type="ORF">AS033_15100</name>
    <name evidence="2" type="ORF">RSA11_03490</name>
    <name evidence="3" type="ORF">SZL87_00765</name>
</gene>
<sequence>MRLTLADFEDDLAICETDERETITLPKSRLPRQATIGDRLDWTGRSIRILRDETNARKKEISELMDDLFEE</sequence>
<reference evidence="2 5" key="2">
    <citation type="journal article" date="2016" name="Front. Microbiol.">
        <title>Genomic Resource of Rice Seed Associated Bacteria.</title>
        <authorList>
            <person name="Midha S."/>
            <person name="Bansal K."/>
            <person name="Sharma S."/>
            <person name="Kumar N."/>
            <person name="Patil P.P."/>
            <person name="Chaudhry V."/>
            <person name="Patil P.B."/>
        </authorList>
    </citation>
    <scope>NUCLEOTIDE SEQUENCE [LARGE SCALE GENOMIC DNA]</scope>
    <source>
        <strain evidence="2 5">RSA11</strain>
    </source>
</reference>
<dbReference type="InterPro" id="IPR021377">
    <property type="entry name" value="DUF3006"/>
</dbReference>
<name>A0A0V8GCH9_9BACL</name>
<dbReference type="Gene3D" id="6.20.120.50">
    <property type="match status" value="1"/>
</dbReference>
<proteinExistence type="predicted"/>
<dbReference type="EMBL" id="LNQL01000006">
    <property type="protein sequence ID" value="KSU47980.1"/>
    <property type="molecule type" value="Genomic_DNA"/>
</dbReference>
<dbReference type="OrthoDB" id="164847at2"/>